<name>A0ABP9HFJ8_9ACTN</name>
<dbReference type="InterPro" id="IPR036102">
    <property type="entry name" value="OsmC/Ohrsf"/>
</dbReference>
<dbReference type="SUPFAM" id="SSF82784">
    <property type="entry name" value="OsmC-like"/>
    <property type="match status" value="1"/>
</dbReference>
<dbReference type="EMBL" id="BAABIL010000120">
    <property type="protein sequence ID" value="GAA4969651.1"/>
    <property type="molecule type" value="Genomic_DNA"/>
</dbReference>
<dbReference type="RefSeq" id="WP_345711263.1">
    <property type="nucleotide sequence ID" value="NZ_BAABIL010000120.1"/>
</dbReference>
<evidence type="ECO:0000313" key="2">
    <source>
        <dbReference type="Proteomes" id="UP001501195"/>
    </source>
</evidence>
<comment type="caution">
    <text evidence="1">The sequence shown here is derived from an EMBL/GenBank/DDBJ whole genome shotgun (WGS) entry which is preliminary data.</text>
</comment>
<organism evidence="1 2">
    <name type="scientific">Kineococcus glutinatus</name>
    <dbReference type="NCBI Taxonomy" id="1070872"/>
    <lineage>
        <taxon>Bacteria</taxon>
        <taxon>Bacillati</taxon>
        <taxon>Actinomycetota</taxon>
        <taxon>Actinomycetes</taxon>
        <taxon>Kineosporiales</taxon>
        <taxon>Kineosporiaceae</taxon>
        <taxon>Kineococcus</taxon>
    </lineage>
</organism>
<gene>
    <name evidence="1" type="ORF">GCM10023225_09850</name>
</gene>
<dbReference type="Gene3D" id="3.30.300.20">
    <property type="match status" value="1"/>
</dbReference>
<dbReference type="InterPro" id="IPR015946">
    <property type="entry name" value="KH_dom-like_a/b"/>
</dbReference>
<dbReference type="Proteomes" id="UP001501195">
    <property type="component" value="Unassembled WGS sequence"/>
</dbReference>
<dbReference type="InterPro" id="IPR003718">
    <property type="entry name" value="OsmC/Ohr_fam"/>
</dbReference>
<dbReference type="Pfam" id="PF02566">
    <property type="entry name" value="OsmC"/>
    <property type="match status" value="1"/>
</dbReference>
<sequence length="133" mass="12916">MTVISAQFRTVAGTAASLGTTGGTSVVVDRPDGRAGGLGLGLNGGQLLALAVGGCLCNDLRHTADATGTDLPDFTAAVDVTVGDTGLVTAVAVRVRPLDGDPAAFADLLARAAAGSTVVRSLVAGVPVDVTTG</sequence>
<accession>A0ABP9HFJ8</accession>
<proteinExistence type="predicted"/>
<reference evidence="2" key="1">
    <citation type="journal article" date="2019" name="Int. J. Syst. Evol. Microbiol.">
        <title>The Global Catalogue of Microorganisms (GCM) 10K type strain sequencing project: providing services to taxonomists for standard genome sequencing and annotation.</title>
        <authorList>
            <consortium name="The Broad Institute Genomics Platform"/>
            <consortium name="The Broad Institute Genome Sequencing Center for Infectious Disease"/>
            <person name="Wu L."/>
            <person name="Ma J."/>
        </authorList>
    </citation>
    <scope>NUCLEOTIDE SEQUENCE [LARGE SCALE GENOMIC DNA]</scope>
    <source>
        <strain evidence="2">JCM 18126</strain>
    </source>
</reference>
<protein>
    <submittedName>
        <fullName evidence="1">OsmC family protein</fullName>
    </submittedName>
</protein>
<evidence type="ECO:0000313" key="1">
    <source>
        <dbReference type="EMBL" id="GAA4969651.1"/>
    </source>
</evidence>
<keyword evidence="2" id="KW-1185">Reference proteome</keyword>